<organism evidence="4 5">
    <name type="scientific">Mya arenaria</name>
    <name type="common">Soft-shell clam</name>
    <dbReference type="NCBI Taxonomy" id="6604"/>
    <lineage>
        <taxon>Eukaryota</taxon>
        <taxon>Metazoa</taxon>
        <taxon>Spiralia</taxon>
        <taxon>Lophotrochozoa</taxon>
        <taxon>Mollusca</taxon>
        <taxon>Bivalvia</taxon>
        <taxon>Autobranchia</taxon>
        <taxon>Heteroconchia</taxon>
        <taxon>Euheterodonta</taxon>
        <taxon>Imparidentia</taxon>
        <taxon>Neoheterodontei</taxon>
        <taxon>Myida</taxon>
        <taxon>Myoidea</taxon>
        <taxon>Myidae</taxon>
        <taxon>Mya</taxon>
    </lineage>
</organism>
<feature type="disulfide bond" evidence="2">
    <location>
        <begin position="634"/>
        <end position="644"/>
    </location>
</feature>
<dbReference type="PRINTS" id="PR00258">
    <property type="entry name" value="SPERACTRCPTR"/>
</dbReference>
<evidence type="ECO:0000313" key="4">
    <source>
        <dbReference type="EMBL" id="WAR22473.1"/>
    </source>
</evidence>
<protein>
    <submittedName>
        <fullName evidence="4">DMBT1-like protein</fullName>
    </submittedName>
</protein>
<dbReference type="PANTHER" id="PTHR48071">
    <property type="entry name" value="SRCR DOMAIN-CONTAINING PROTEIN"/>
    <property type="match status" value="1"/>
</dbReference>
<feature type="domain" description="SRCR" evidence="3">
    <location>
        <begin position="395"/>
        <end position="489"/>
    </location>
</feature>
<dbReference type="Proteomes" id="UP001164746">
    <property type="component" value="Chromosome 12"/>
</dbReference>
<comment type="caution">
    <text evidence="2">Lacks conserved residue(s) required for the propagation of feature annotation.</text>
</comment>
<dbReference type="PROSITE" id="PS00420">
    <property type="entry name" value="SRCR_1"/>
    <property type="match status" value="3"/>
</dbReference>
<feature type="disulfide bond" evidence="2">
    <location>
        <begin position="86"/>
        <end position="96"/>
    </location>
</feature>
<feature type="domain" description="SRCR" evidence="3">
    <location>
        <begin position="243"/>
        <end position="341"/>
    </location>
</feature>
<keyword evidence="5" id="KW-1185">Reference proteome</keyword>
<dbReference type="EMBL" id="CP111023">
    <property type="protein sequence ID" value="WAR22473.1"/>
    <property type="molecule type" value="Genomic_DNA"/>
</dbReference>
<feature type="domain" description="SRCR" evidence="3">
    <location>
        <begin position="564"/>
        <end position="663"/>
    </location>
</feature>
<feature type="domain" description="SRCR" evidence="3">
    <location>
        <begin position="16"/>
        <end position="115"/>
    </location>
</feature>
<name>A0ABY7FJU0_MYAAR</name>
<dbReference type="PANTHER" id="PTHR48071:SF18">
    <property type="entry name" value="DELETED IN MALIGNANT BRAIN TUMORS 1 PROTEIN-RELATED"/>
    <property type="match status" value="1"/>
</dbReference>
<dbReference type="PROSITE" id="PS50287">
    <property type="entry name" value="SRCR_2"/>
    <property type="match status" value="7"/>
</dbReference>
<feature type="domain" description="SRCR" evidence="3">
    <location>
        <begin position="156"/>
        <end position="199"/>
    </location>
</feature>
<feature type="domain" description="SRCR" evidence="3">
    <location>
        <begin position="500"/>
        <end position="524"/>
    </location>
</feature>
<dbReference type="SUPFAM" id="SSF56487">
    <property type="entry name" value="SRCR-like"/>
    <property type="match status" value="6"/>
</dbReference>
<feature type="disulfide bond" evidence="2">
    <location>
        <begin position="311"/>
        <end position="321"/>
    </location>
</feature>
<dbReference type="SMART" id="SM00202">
    <property type="entry name" value="SR"/>
    <property type="match status" value="5"/>
</dbReference>
<gene>
    <name evidence="4" type="ORF">MAR_016447</name>
</gene>
<dbReference type="Gene3D" id="3.10.250.10">
    <property type="entry name" value="SRCR-like domain"/>
    <property type="match status" value="5"/>
</dbReference>
<dbReference type="InterPro" id="IPR001190">
    <property type="entry name" value="SRCR"/>
</dbReference>
<evidence type="ECO:0000313" key="5">
    <source>
        <dbReference type="Proteomes" id="UP001164746"/>
    </source>
</evidence>
<reference evidence="4" key="1">
    <citation type="submission" date="2022-11" db="EMBL/GenBank/DDBJ databases">
        <title>Centuries of genome instability and evolution in soft-shell clam transmissible cancer (bioRxiv).</title>
        <authorList>
            <person name="Hart S.F.M."/>
            <person name="Yonemitsu M.A."/>
            <person name="Giersch R.M."/>
            <person name="Beal B.F."/>
            <person name="Arriagada G."/>
            <person name="Davis B.W."/>
            <person name="Ostrander E.A."/>
            <person name="Goff S.P."/>
            <person name="Metzger M.J."/>
        </authorList>
    </citation>
    <scope>NUCLEOTIDE SEQUENCE</scope>
    <source>
        <strain evidence="4">MELC-2E11</strain>
        <tissue evidence="4">Siphon/mantle</tissue>
    </source>
</reference>
<feature type="domain" description="SRCR" evidence="3">
    <location>
        <begin position="672"/>
        <end position="716"/>
    </location>
</feature>
<sequence>MINENIPKVDFSGLDIRLAGGNSNLDGRVERRVNGIWGTVCRDKFDMNDAQVVCKMLSSDLSAIQVISNTNYGPGTGPIFYNQLHCSGSETSIDECSSITGEQCEHYQDVAIVCSEGQEYHGICSNGSYNYNFIYLCLDNGTWIPTDNSCGHITNVRLVDGVGLYDGIVEVLVGDTWGTICGSSYWYLSHNNNQGSNVAPMIDQMMCSQPNYSFDDCKYDTVTTCYNKYYSACNVYPLNITGIRLSDGGDPQMGRVELQVEGQWGKICEDAFDVNDAAVFCRMMGLNYSATMRHIYFGKGSGPALMNNVDCAGSEDHINNCSYNSPNLYCDWDEDISLLCTECGVIDIKKGNIESYNSSTNVLTVDCHSGITIEYICLNNGTWMTNEECPFLQDIRLVDGVGIYDGRVEVLYNGTWGTICYNNYRTQNTRVICRMLGASRYTESAHAGGIGPIHIENLYCGGNEINLTACVYDDRDECSHSNDLGVTCCLSNIPLNVTGVRLTNGTSKYDGRVEIQENYDYWGTFISNSVPTMLRMRTSERRRRSNILDKRNHCNGPTLNISSVRLVDGDGIYEGRVEIEVNGTYGTICDSLFDLDDAEVICKTYNRSFGAAYYFTGARFGKGSGPIHIDRLFCGKLDTSLFQCPYHSIGFCDHSRDVSLVCNGRPLNIQDVRLFGGQSEMEGRVEIKSMDIWGTICKDGFDMKEADVICNMIGFP</sequence>
<evidence type="ECO:0000259" key="3">
    <source>
        <dbReference type="PROSITE" id="PS50287"/>
    </source>
</evidence>
<feature type="disulfide bond" evidence="2">
    <location>
        <begin position="460"/>
        <end position="470"/>
    </location>
</feature>
<dbReference type="InterPro" id="IPR036772">
    <property type="entry name" value="SRCR-like_dom_sf"/>
</dbReference>
<dbReference type="Pfam" id="PF00530">
    <property type="entry name" value="SRCR"/>
    <property type="match status" value="5"/>
</dbReference>
<accession>A0ABY7FJU0</accession>
<evidence type="ECO:0000256" key="2">
    <source>
        <dbReference type="PROSITE-ProRule" id="PRU00196"/>
    </source>
</evidence>
<proteinExistence type="predicted"/>
<evidence type="ECO:0000256" key="1">
    <source>
        <dbReference type="ARBA" id="ARBA00023157"/>
    </source>
</evidence>
<keyword evidence="1 2" id="KW-1015">Disulfide bond</keyword>